<accession>A0ABU3L8W8</accession>
<dbReference type="SUPFAM" id="SSF52266">
    <property type="entry name" value="SGNH hydrolase"/>
    <property type="match status" value="1"/>
</dbReference>
<dbReference type="EMBL" id="JAVTTP010000001">
    <property type="protein sequence ID" value="MDT7830185.1"/>
    <property type="molecule type" value="Genomic_DNA"/>
</dbReference>
<evidence type="ECO:0000313" key="2">
    <source>
        <dbReference type="Proteomes" id="UP001250656"/>
    </source>
</evidence>
<name>A0ABU3L8W8_9FLAO</name>
<dbReference type="RefSeq" id="WP_314016437.1">
    <property type="nucleotide sequence ID" value="NZ_JAVTTP010000001.1"/>
</dbReference>
<proteinExistence type="predicted"/>
<dbReference type="InterPro" id="IPR036514">
    <property type="entry name" value="SGNH_hydro_sf"/>
</dbReference>
<dbReference type="Gene3D" id="3.40.50.1110">
    <property type="entry name" value="SGNH hydrolase"/>
    <property type="match status" value="1"/>
</dbReference>
<dbReference type="Proteomes" id="UP001250656">
    <property type="component" value="Unassembled WGS sequence"/>
</dbReference>
<protein>
    <recommendedName>
        <fullName evidence="3">SGNH/GDSL hydrolase family protein</fullName>
    </recommendedName>
</protein>
<evidence type="ECO:0008006" key="3">
    <source>
        <dbReference type="Google" id="ProtNLM"/>
    </source>
</evidence>
<sequence length="323" mass="37409">MKKFILKSALYIFLILLLLEGIVRALHLYTEDPPRFIDEYGVEKRVPDNSGYAVTGNRNQNFSEFHINKAGFNSHREFEPSRDNYELALIGDSFIEGFHQDYYSSTGKRIEERIKGIEVYEYGYAGYDFANQIHLVDAYSDDFELIDQIIFYLNYENDLDRGIYEPNHGRIKMLSSPLFRIRDNIKLLAYGSKIGIVEPLKKLAQDGIAFGDTDDAYKDNAMQSETKAQKKAKDLKRIDNFKSLVALYGFDKGKSALLLDSRKTSDLFLEFLKENGFRYIDFADRFAASKKSTNLIYDHHWNAHGRELIAEEISEYLNDLGKR</sequence>
<reference evidence="1 2" key="1">
    <citation type="submission" date="2023-09" db="EMBL/GenBank/DDBJ databases">
        <title>Novel taxa isolated from Blanes Bay.</title>
        <authorList>
            <person name="Rey-Velasco X."/>
            <person name="Lucena T."/>
        </authorList>
    </citation>
    <scope>NUCLEOTIDE SEQUENCE [LARGE SCALE GENOMIC DNA]</scope>
    <source>
        <strain evidence="1 2">S334</strain>
    </source>
</reference>
<gene>
    <name evidence="1" type="ORF">RQM65_16070</name>
</gene>
<organism evidence="1 2">
    <name type="scientific">Pricia mediterranea</name>
    <dbReference type="NCBI Taxonomy" id="3076079"/>
    <lineage>
        <taxon>Bacteria</taxon>
        <taxon>Pseudomonadati</taxon>
        <taxon>Bacteroidota</taxon>
        <taxon>Flavobacteriia</taxon>
        <taxon>Flavobacteriales</taxon>
        <taxon>Flavobacteriaceae</taxon>
        <taxon>Pricia</taxon>
    </lineage>
</organism>
<keyword evidence="2" id="KW-1185">Reference proteome</keyword>
<comment type="caution">
    <text evidence="1">The sequence shown here is derived from an EMBL/GenBank/DDBJ whole genome shotgun (WGS) entry which is preliminary data.</text>
</comment>
<evidence type="ECO:0000313" key="1">
    <source>
        <dbReference type="EMBL" id="MDT7830185.1"/>
    </source>
</evidence>